<reference evidence="1" key="1">
    <citation type="submission" date="2022-04" db="EMBL/GenBank/DDBJ databases">
        <title>Jade perch genome.</title>
        <authorList>
            <person name="Chao B."/>
        </authorList>
    </citation>
    <scope>NUCLEOTIDE SEQUENCE</scope>
    <source>
        <strain evidence="1">CB-2022</strain>
    </source>
</reference>
<accession>A0ACB8VAA4</accession>
<dbReference type="Proteomes" id="UP000831701">
    <property type="component" value="Chromosome 23"/>
</dbReference>
<sequence>MLACGTPDAVDRVPAGQAKPQPGRSWRQKLGSGRSSVRPWRRTIGRPRRDSGKPSGASEGGSSTLPTLFTVQGGELLTSTGDIVGRWKKYFEDLLNPTDLPSSEEAEAGDSEVDSSITQAEVTEVVQFASSSVARRLGVDEIRPEYLKSLDVVGLSWLTRLCNIAWRLGTVPLEWQTGVVVPLFKKGDRRVCVQLHRGITLLSLPGKVSRQGTGEENSADSRPSDSGGTMRFSSRPGPSSILSAGCLRVYGSLPNQSTHVLCGSGEGIRPCPSWYSVGVLRVSMGSGAFAKGCSVSVRPEQELGSHCRQISRRSQGPEGVRFGNHRISSLLFADDVVLLASSSQDLQRMCWSGLQPSVKLAGMRISTSKSEAMVLDRKRVACPLRVGGEVLPQVEEFKYLGVLFTSEGKMEREIDRRIGAASAVMRSVYRTVVVKKELSRKAKLSIYRSIYASHPHLWS</sequence>
<gene>
    <name evidence="1" type="ORF">L3Q82_005186</name>
</gene>
<evidence type="ECO:0000313" key="1">
    <source>
        <dbReference type="EMBL" id="KAI3352389.1"/>
    </source>
</evidence>
<name>A0ACB8VAA4_9TELE</name>
<evidence type="ECO:0000313" key="2">
    <source>
        <dbReference type="Proteomes" id="UP000831701"/>
    </source>
</evidence>
<comment type="caution">
    <text evidence="1">The sequence shown here is derived from an EMBL/GenBank/DDBJ whole genome shotgun (WGS) entry which is preliminary data.</text>
</comment>
<keyword evidence="2" id="KW-1185">Reference proteome</keyword>
<organism evidence="1 2">
    <name type="scientific">Scortum barcoo</name>
    <name type="common">barcoo grunter</name>
    <dbReference type="NCBI Taxonomy" id="214431"/>
    <lineage>
        <taxon>Eukaryota</taxon>
        <taxon>Metazoa</taxon>
        <taxon>Chordata</taxon>
        <taxon>Craniata</taxon>
        <taxon>Vertebrata</taxon>
        <taxon>Euteleostomi</taxon>
        <taxon>Actinopterygii</taxon>
        <taxon>Neopterygii</taxon>
        <taxon>Teleostei</taxon>
        <taxon>Neoteleostei</taxon>
        <taxon>Acanthomorphata</taxon>
        <taxon>Eupercaria</taxon>
        <taxon>Centrarchiformes</taxon>
        <taxon>Terapontoidei</taxon>
        <taxon>Terapontidae</taxon>
        <taxon>Scortum</taxon>
    </lineage>
</organism>
<dbReference type="EMBL" id="CM041553">
    <property type="protein sequence ID" value="KAI3352389.1"/>
    <property type="molecule type" value="Genomic_DNA"/>
</dbReference>
<protein>
    <submittedName>
        <fullName evidence="1">Uncharacterized protein</fullName>
    </submittedName>
</protein>
<proteinExistence type="predicted"/>